<evidence type="ECO:0000256" key="2">
    <source>
        <dbReference type="ARBA" id="ARBA00022630"/>
    </source>
</evidence>
<evidence type="ECO:0000313" key="7">
    <source>
        <dbReference type="EMBL" id="MFM9616287.1"/>
    </source>
</evidence>
<comment type="caution">
    <text evidence="7">The sequence shown here is derived from an EMBL/GenBank/DDBJ whole genome shotgun (WGS) entry which is preliminary data.</text>
</comment>
<gene>
    <name evidence="7" type="ORF">ACKI18_48430</name>
</gene>
<organism evidence="7 8">
    <name type="scientific">Streptomyces niveiscabiei</name>
    <dbReference type="NCBI Taxonomy" id="164115"/>
    <lineage>
        <taxon>Bacteria</taxon>
        <taxon>Bacillati</taxon>
        <taxon>Actinomycetota</taxon>
        <taxon>Actinomycetes</taxon>
        <taxon>Kitasatosporales</taxon>
        <taxon>Streptomycetaceae</taxon>
        <taxon>Streptomyces</taxon>
    </lineage>
</organism>
<evidence type="ECO:0000259" key="6">
    <source>
        <dbReference type="Pfam" id="PF05199"/>
    </source>
</evidence>
<accession>A0ABW9IA56</accession>
<dbReference type="PANTHER" id="PTHR46056:SF12">
    <property type="entry name" value="LONG-CHAIN-ALCOHOL OXIDASE"/>
    <property type="match status" value="1"/>
</dbReference>
<evidence type="ECO:0000313" key="8">
    <source>
        <dbReference type="Proteomes" id="UP001631957"/>
    </source>
</evidence>
<dbReference type="SUPFAM" id="SSF51905">
    <property type="entry name" value="FAD/NAD(P)-binding domain"/>
    <property type="match status" value="1"/>
</dbReference>
<feature type="region of interest" description="Disordered" evidence="5">
    <location>
        <begin position="1"/>
        <end position="22"/>
    </location>
</feature>
<dbReference type="Gene3D" id="3.50.50.60">
    <property type="entry name" value="FAD/NAD(P)-binding domain"/>
    <property type="match status" value="1"/>
</dbReference>
<evidence type="ECO:0000256" key="4">
    <source>
        <dbReference type="ARBA" id="ARBA00023002"/>
    </source>
</evidence>
<dbReference type="InterPro" id="IPR036188">
    <property type="entry name" value="FAD/NAD-bd_sf"/>
</dbReference>
<reference evidence="7 8" key="1">
    <citation type="submission" date="2024-12" db="EMBL/GenBank/DDBJ databases">
        <title>Forecasting of Potato common scab and diversities of Pathogenic streptomyces spp. in china.</title>
        <authorList>
            <person name="Handique U."/>
            <person name="Wu J."/>
        </authorList>
    </citation>
    <scope>NUCLEOTIDE SEQUENCE [LARGE SCALE GENOMIC DNA]</scope>
    <source>
        <strain evidence="7 8">ZRIMU1530</strain>
    </source>
</reference>
<sequence>SVRDTRNPTHPCGTVRLGSDPASSPLDQYCQSFDHPNLWVVDGSFLPSSSATNPALTIAAQALRSAERFLQLAT</sequence>
<keyword evidence="8" id="KW-1185">Reference proteome</keyword>
<keyword evidence="3" id="KW-0274">FAD</keyword>
<name>A0ABW9IA56_9ACTN</name>
<keyword evidence="4" id="KW-0560">Oxidoreductase</keyword>
<dbReference type="PANTHER" id="PTHR46056">
    <property type="entry name" value="LONG-CHAIN-ALCOHOL OXIDASE"/>
    <property type="match status" value="1"/>
</dbReference>
<proteinExistence type="inferred from homology"/>
<feature type="non-terminal residue" evidence="7">
    <location>
        <position position="1"/>
    </location>
</feature>
<evidence type="ECO:0000256" key="3">
    <source>
        <dbReference type="ARBA" id="ARBA00022827"/>
    </source>
</evidence>
<evidence type="ECO:0000256" key="5">
    <source>
        <dbReference type="SAM" id="MobiDB-lite"/>
    </source>
</evidence>
<dbReference type="RefSeq" id="WP_409135093.1">
    <property type="nucleotide sequence ID" value="NZ_JBJVNI010000450.1"/>
</dbReference>
<protein>
    <submittedName>
        <fullName evidence="7">GMC family oxidoreductase</fullName>
    </submittedName>
</protein>
<comment type="similarity">
    <text evidence="1">Belongs to the GMC oxidoreductase family.</text>
</comment>
<dbReference type="Pfam" id="PF05199">
    <property type="entry name" value="GMC_oxred_C"/>
    <property type="match status" value="1"/>
</dbReference>
<dbReference type="Proteomes" id="UP001631957">
    <property type="component" value="Unassembled WGS sequence"/>
</dbReference>
<dbReference type="InterPro" id="IPR007867">
    <property type="entry name" value="GMC_OxRtase_C"/>
</dbReference>
<feature type="domain" description="Glucose-methanol-choline oxidoreductase C-terminal" evidence="6">
    <location>
        <begin position="7"/>
        <end position="62"/>
    </location>
</feature>
<keyword evidence="2" id="KW-0285">Flavoprotein</keyword>
<dbReference type="EMBL" id="JBJVNI010000450">
    <property type="protein sequence ID" value="MFM9616287.1"/>
    <property type="molecule type" value="Genomic_DNA"/>
</dbReference>
<evidence type="ECO:0000256" key="1">
    <source>
        <dbReference type="ARBA" id="ARBA00010790"/>
    </source>
</evidence>